<reference evidence="9" key="1">
    <citation type="submission" date="2021-03" db="EMBL/GenBank/DDBJ databases">
        <title>Genome sequencing and assembly of Tianweitania sediminis.</title>
        <authorList>
            <person name="Chhetri G."/>
        </authorList>
    </citation>
    <scope>NUCLEOTIDE SEQUENCE</scope>
    <source>
        <strain evidence="9">Z8</strain>
    </source>
</reference>
<dbReference type="PANTHER" id="PTHR43297">
    <property type="entry name" value="OLIGOPEPTIDE TRANSPORT ATP-BINDING PROTEIN APPD"/>
    <property type="match status" value="1"/>
</dbReference>
<dbReference type="NCBIfam" id="TIGR01727">
    <property type="entry name" value="oligo_HPY"/>
    <property type="match status" value="1"/>
</dbReference>
<keyword evidence="3" id="KW-0813">Transport</keyword>
<comment type="caution">
    <text evidence="9">The sequence shown here is derived from an EMBL/GenBank/DDBJ whole genome shotgun (WGS) entry which is preliminary data.</text>
</comment>
<dbReference type="SUPFAM" id="SSF52540">
    <property type="entry name" value="P-loop containing nucleoside triphosphate hydrolases"/>
    <property type="match status" value="1"/>
</dbReference>
<dbReference type="Proteomes" id="UP000666240">
    <property type="component" value="Unassembled WGS sequence"/>
</dbReference>
<dbReference type="GO" id="GO:0005886">
    <property type="term" value="C:plasma membrane"/>
    <property type="evidence" value="ECO:0007669"/>
    <property type="project" value="UniProtKB-SubCell"/>
</dbReference>
<dbReference type="FunFam" id="3.40.50.300:FF:000016">
    <property type="entry name" value="Oligopeptide ABC transporter ATP-binding component"/>
    <property type="match status" value="1"/>
</dbReference>
<evidence type="ECO:0000256" key="7">
    <source>
        <dbReference type="ARBA" id="ARBA00023136"/>
    </source>
</evidence>
<evidence type="ECO:0000259" key="8">
    <source>
        <dbReference type="PROSITE" id="PS50893"/>
    </source>
</evidence>
<dbReference type="PROSITE" id="PS00211">
    <property type="entry name" value="ABC_TRANSPORTER_1"/>
    <property type="match status" value="1"/>
</dbReference>
<dbReference type="Pfam" id="PF00005">
    <property type="entry name" value="ABC_tran"/>
    <property type="match status" value="1"/>
</dbReference>
<evidence type="ECO:0000313" key="9">
    <source>
        <dbReference type="EMBL" id="MBP0438378.1"/>
    </source>
</evidence>
<keyword evidence="7" id="KW-0472">Membrane</keyword>
<name>A0A8J7UI06_9HYPH</name>
<evidence type="ECO:0000256" key="4">
    <source>
        <dbReference type="ARBA" id="ARBA00022475"/>
    </source>
</evidence>
<dbReference type="InterPro" id="IPR050388">
    <property type="entry name" value="ABC_Ni/Peptide_Import"/>
</dbReference>
<keyword evidence="10" id="KW-1185">Reference proteome</keyword>
<dbReference type="GO" id="GO:0016887">
    <property type="term" value="F:ATP hydrolysis activity"/>
    <property type="evidence" value="ECO:0007669"/>
    <property type="project" value="InterPro"/>
</dbReference>
<feature type="domain" description="ABC transporter" evidence="8">
    <location>
        <begin position="22"/>
        <end position="268"/>
    </location>
</feature>
<dbReference type="PANTHER" id="PTHR43297:SF2">
    <property type="entry name" value="DIPEPTIDE TRANSPORT ATP-BINDING PROTEIN DPPD"/>
    <property type="match status" value="1"/>
</dbReference>
<evidence type="ECO:0000256" key="5">
    <source>
        <dbReference type="ARBA" id="ARBA00022741"/>
    </source>
</evidence>
<proteinExistence type="inferred from homology"/>
<dbReference type="InterPro" id="IPR013563">
    <property type="entry name" value="Oligopep_ABC_C"/>
</dbReference>
<keyword evidence="4" id="KW-1003">Cell membrane</keyword>
<dbReference type="GO" id="GO:0005524">
    <property type="term" value="F:ATP binding"/>
    <property type="evidence" value="ECO:0007669"/>
    <property type="project" value="UniProtKB-KW"/>
</dbReference>
<dbReference type="RefSeq" id="WP_209334282.1">
    <property type="nucleotide sequence ID" value="NZ_JAGIYY010000001.1"/>
</dbReference>
<evidence type="ECO:0000256" key="2">
    <source>
        <dbReference type="ARBA" id="ARBA00005417"/>
    </source>
</evidence>
<evidence type="ECO:0000313" key="10">
    <source>
        <dbReference type="Proteomes" id="UP000666240"/>
    </source>
</evidence>
<dbReference type="Pfam" id="PF08352">
    <property type="entry name" value="oligo_HPY"/>
    <property type="match status" value="1"/>
</dbReference>
<organism evidence="9 10">
    <name type="scientific">Tianweitania sediminis</name>
    <dbReference type="NCBI Taxonomy" id="1502156"/>
    <lineage>
        <taxon>Bacteria</taxon>
        <taxon>Pseudomonadati</taxon>
        <taxon>Pseudomonadota</taxon>
        <taxon>Alphaproteobacteria</taxon>
        <taxon>Hyphomicrobiales</taxon>
        <taxon>Phyllobacteriaceae</taxon>
        <taxon>Tianweitania</taxon>
    </lineage>
</organism>
<evidence type="ECO:0000256" key="6">
    <source>
        <dbReference type="ARBA" id="ARBA00022840"/>
    </source>
</evidence>
<dbReference type="InterPro" id="IPR027417">
    <property type="entry name" value="P-loop_NTPase"/>
</dbReference>
<dbReference type="CDD" id="cd03257">
    <property type="entry name" value="ABC_NikE_OppD_transporters"/>
    <property type="match status" value="1"/>
</dbReference>
<dbReference type="GO" id="GO:0015833">
    <property type="term" value="P:peptide transport"/>
    <property type="evidence" value="ECO:0007669"/>
    <property type="project" value="InterPro"/>
</dbReference>
<dbReference type="AlphaFoldDB" id="A0A8J7UI06"/>
<evidence type="ECO:0000256" key="3">
    <source>
        <dbReference type="ARBA" id="ARBA00022448"/>
    </source>
</evidence>
<gene>
    <name evidence="9" type="ORF">J5Y06_06930</name>
</gene>
<dbReference type="InterPro" id="IPR003593">
    <property type="entry name" value="AAA+_ATPase"/>
</dbReference>
<dbReference type="GO" id="GO:0055085">
    <property type="term" value="P:transmembrane transport"/>
    <property type="evidence" value="ECO:0007669"/>
    <property type="project" value="UniProtKB-ARBA"/>
</dbReference>
<dbReference type="PROSITE" id="PS50893">
    <property type="entry name" value="ABC_TRANSPORTER_2"/>
    <property type="match status" value="1"/>
</dbReference>
<comment type="subcellular location">
    <subcellularLocation>
        <location evidence="1">Cell inner membrane</location>
        <topology evidence="1">Peripheral membrane protein</topology>
    </subcellularLocation>
</comment>
<keyword evidence="5" id="KW-0547">Nucleotide-binding</keyword>
<comment type="similarity">
    <text evidence="2">Belongs to the ABC transporter superfamily.</text>
</comment>
<dbReference type="Gene3D" id="3.40.50.300">
    <property type="entry name" value="P-loop containing nucleotide triphosphate hydrolases"/>
    <property type="match status" value="1"/>
</dbReference>
<evidence type="ECO:0000256" key="1">
    <source>
        <dbReference type="ARBA" id="ARBA00004417"/>
    </source>
</evidence>
<protein>
    <submittedName>
        <fullName evidence="9">ABC transporter ATP-binding protein</fullName>
    </submittedName>
</protein>
<dbReference type="InterPro" id="IPR017871">
    <property type="entry name" value="ABC_transporter-like_CS"/>
</dbReference>
<dbReference type="InterPro" id="IPR003439">
    <property type="entry name" value="ABC_transporter-like_ATP-bd"/>
</dbReference>
<dbReference type="EMBL" id="JAGIYY010000001">
    <property type="protein sequence ID" value="MBP0438378.1"/>
    <property type="molecule type" value="Genomic_DNA"/>
</dbReference>
<dbReference type="SMART" id="SM00382">
    <property type="entry name" value="AAA"/>
    <property type="match status" value="1"/>
</dbReference>
<sequence length="345" mass="37616">MSIAATFSSPAPASDFSGEPLLEVQNLRVSFGKLQVVDGISFTLRQGEVLGIVGESGSGKSVSALALLRLLPPNAQVTADRLMLGGEDLLSAKESRYESLRGSQIAMIFQEPMTALNPVLSVGHQIVETIRRHNKVGRREARDRAVAALRRVGIPAAEQRFNEYPHQMSGGMRQRVMIAMALACGPRVLIADEPTTALDVTIQAQILELLQDLQDEYQMGTIMITHDLGVVSSFADRVLVMYAGQVVEDAPAAELFARPGHPYTEGLLASIPSSLQDVERLYAIPGSVPPPFDLPSGCRFEPRCTYSRPPCRAARPWLMPFQPHHEAACIRNHGYHFPASEEVAP</sequence>
<accession>A0A8J7UI06</accession>
<keyword evidence="6 9" id="KW-0067">ATP-binding</keyword>